<evidence type="ECO:0000313" key="3">
    <source>
        <dbReference type="Proteomes" id="UP000321079"/>
    </source>
</evidence>
<feature type="compositionally biased region" description="Pro residues" evidence="1">
    <location>
        <begin position="203"/>
        <end position="222"/>
    </location>
</feature>
<accession>A0A511B6Z7</accession>
<protein>
    <recommendedName>
        <fullName evidence="4">DUF2155 domain-containing protein</fullName>
    </recommendedName>
</protein>
<reference evidence="2 3" key="1">
    <citation type="submission" date="2019-07" db="EMBL/GenBank/DDBJ databases">
        <title>Whole genome shotgun sequence of Gluconobacter kanchanaburiensis NBRC 103587.</title>
        <authorList>
            <person name="Hosoyama A."/>
            <person name="Uohara A."/>
            <person name="Ohji S."/>
            <person name="Ichikawa N."/>
        </authorList>
    </citation>
    <scope>NUCLEOTIDE SEQUENCE [LARGE SCALE GENOMIC DNA]</scope>
    <source>
        <strain evidence="2 3">NBRC 103587</strain>
    </source>
</reference>
<evidence type="ECO:0000313" key="2">
    <source>
        <dbReference type="EMBL" id="GEK95463.1"/>
    </source>
</evidence>
<dbReference type="RefSeq" id="WP_228119901.1">
    <property type="nucleotide sequence ID" value="NZ_BARK01000004.1"/>
</dbReference>
<dbReference type="EMBL" id="BJVA01000003">
    <property type="protein sequence ID" value="GEK95463.1"/>
    <property type="molecule type" value="Genomic_DNA"/>
</dbReference>
<feature type="region of interest" description="Disordered" evidence="1">
    <location>
        <begin position="172"/>
        <end position="242"/>
    </location>
</feature>
<name>A0A511B6Z7_9PROT</name>
<dbReference type="InterPro" id="IPR019225">
    <property type="entry name" value="DUF2155"/>
</dbReference>
<keyword evidence="3" id="KW-1185">Reference proteome</keyword>
<organism evidence="2 3">
    <name type="scientific">Gluconobacter kanchanaburiensis NBRC 103587</name>
    <dbReference type="NCBI Taxonomy" id="1307948"/>
    <lineage>
        <taxon>Bacteria</taxon>
        <taxon>Pseudomonadati</taxon>
        <taxon>Pseudomonadota</taxon>
        <taxon>Alphaproteobacteria</taxon>
        <taxon>Acetobacterales</taxon>
        <taxon>Acetobacteraceae</taxon>
        <taxon>Gluconobacter</taxon>
    </lineage>
</organism>
<dbReference type="Proteomes" id="UP000321079">
    <property type="component" value="Unassembled WGS sequence"/>
</dbReference>
<comment type="caution">
    <text evidence="2">The sequence shown here is derived from an EMBL/GenBank/DDBJ whole genome shotgun (WGS) entry which is preliminary data.</text>
</comment>
<gene>
    <name evidence="2" type="ORF">GKA01_06600</name>
</gene>
<dbReference type="Pfam" id="PF09923">
    <property type="entry name" value="DUF2155"/>
    <property type="match status" value="1"/>
</dbReference>
<dbReference type="AlphaFoldDB" id="A0A511B6Z7"/>
<proteinExistence type="predicted"/>
<evidence type="ECO:0000256" key="1">
    <source>
        <dbReference type="SAM" id="MobiDB-lite"/>
    </source>
</evidence>
<sequence>MMKRRTACVSLRRVAGATLLGAVMGVIPSGIPDARAATGVAPPAMYPATTWQGQSQAVVRVLDRLDSHIELLTVPVGGSATYHSLSVGVEACVSRPQTLSADSGALLHLKDSSDPARAPFDGWMLAQEPSVATYGSPLYDVRVVSCAGVLTAPQAGPLPVVKVPVLASSDVPVEEGGEAQTSLPESAAGGPVPLAPDSHNPIPLAPPGVAPPSLAPSAPVPPQGQLQGQQALPPPTADPGLE</sequence>
<feature type="compositionally biased region" description="Pro residues" evidence="1">
    <location>
        <begin position="232"/>
        <end position="242"/>
    </location>
</feature>
<evidence type="ECO:0008006" key="4">
    <source>
        <dbReference type="Google" id="ProtNLM"/>
    </source>
</evidence>